<dbReference type="AlphaFoldDB" id="A0A2S6HRW5"/>
<organism evidence="2 3">
    <name type="scientific">Lacrimispora xylanisolvens</name>
    <dbReference type="NCBI Taxonomy" id="384636"/>
    <lineage>
        <taxon>Bacteria</taxon>
        <taxon>Bacillati</taxon>
        <taxon>Bacillota</taxon>
        <taxon>Clostridia</taxon>
        <taxon>Lachnospirales</taxon>
        <taxon>Lachnospiraceae</taxon>
        <taxon>Lacrimispora</taxon>
    </lineage>
</organism>
<evidence type="ECO:0000256" key="1">
    <source>
        <dbReference type="SAM" id="SignalP"/>
    </source>
</evidence>
<feature type="signal peptide" evidence="1">
    <location>
        <begin position="1"/>
        <end position="25"/>
    </location>
</feature>
<dbReference type="Gene3D" id="2.60.120.380">
    <property type="match status" value="1"/>
</dbReference>
<feature type="chain" id="PRO_5015540387" description="Pre-peptidase" evidence="1">
    <location>
        <begin position="26"/>
        <end position="281"/>
    </location>
</feature>
<dbReference type="OrthoDB" id="733404at2"/>
<keyword evidence="3" id="KW-1185">Reference proteome</keyword>
<gene>
    <name evidence="2" type="ORF">BXY41_10615</name>
</gene>
<reference evidence="2 3" key="1">
    <citation type="submission" date="2018-02" db="EMBL/GenBank/DDBJ databases">
        <title>Genomic Encyclopedia of Archaeal and Bacterial Type Strains, Phase II (KMG-II): from individual species to whole genera.</title>
        <authorList>
            <person name="Goeker M."/>
        </authorList>
    </citation>
    <scope>NUCLEOTIDE SEQUENCE [LARGE SCALE GENOMIC DNA]</scope>
    <source>
        <strain evidence="2 3">DSM 3808</strain>
    </source>
</reference>
<dbReference type="Proteomes" id="UP000237749">
    <property type="component" value="Unassembled WGS sequence"/>
</dbReference>
<dbReference type="EMBL" id="PTJA01000006">
    <property type="protein sequence ID" value="PPK80425.1"/>
    <property type="molecule type" value="Genomic_DNA"/>
</dbReference>
<evidence type="ECO:0008006" key="4">
    <source>
        <dbReference type="Google" id="ProtNLM"/>
    </source>
</evidence>
<accession>A0A2S6HRW5</accession>
<sequence length="281" mass="31761">MKLRKSLFAVAFSGIMLLTPVTAHAQVYQEANSNETIDQAQTIMRDNKTVYQYATGDDSQAYIIDGYLDNADDTDWFKIDLKANQNNYLVFSHYNSSTNSSIVEICNEQGNVISGNTYRAVGGGGVNIMINTPYTGTYYVKVYSSTWNGKLNYRMSIGEPICMGKSYTYKFGTITLGPSNSNWSGSAYLSTEKLPTNAIVRNVDLSGVVSSAYKSMAFRNEFVSWRDVTFNGYNTPCTQQYRLKQTWQIKYVGSSRDRKVNPTLTLYYTYPLTMENSAFWR</sequence>
<protein>
    <recommendedName>
        <fullName evidence="4">Pre-peptidase</fullName>
    </recommendedName>
</protein>
<evidence type="ECO:0000313" key="2">
    <source>
        <dbReference type="EMBL" id="PPK80425.1"/>
    </source>
</evidence>
<keyword evidence="1" id="KW-0732">Signal</keyword>
<evidence type="ECO:0000313" key="3">
    <source>
        <dbReference type="Proteomes" id="UP000237749"/>
    </source>
</evidence>
<comment type="caution">
    <text evidence="2">The sequence shown here is derived from an EMBL/GenBank/DDBJ whole genome shotgun (WGS) entry which is preliminary data.</text>
</comment>
<proteinExistence type="predicted"/>
<dbReference type="RefSeq" id="WP_104437129.1">
    <property type="nucleotide sequence ID" value="NZ_PTJA01000006.1"/>
</dbReference>
<name>A0A2S6HRW5_9FIRM</name>
<dbReference type="SUPFAM" id="SSF89260">
    <property type="entry name" value="Collagen-binding domain"/>
    <property type="match status" value="1"/>
</dbReference>